<comment type="caution">
    <text evidence="3">The sequence shown here is derived from an EMBL/GenBank/DDBJ whole genome shotgun (WGS) entry which is preliminary data.</text>
</comment>
<evidence type="ECO:0000313" key="3">
    <source>
        <dbReference type="EMBL" id="KAJ7759765.1"/>
    </source>
</evidence>
<keyword evidence="4" id="KW-1185">Reference proteome</keyword>
<keyword evidence="2" id="KW-0812">Transmembrane</keyword>
<protein>
    <submittedName>
        <fullName evidence="3">Uncharacterized protein</fullName>
    </submittedName>
</protein>
<feature type="transmembrane region" description="Helical" evidence="2">
    <location>
        <begin position="123"/>
        <end position="143"/>
    </location>
</feature>
<sequence length="194" mass="21213">MRGHRRGDVVSTPEPSTHAPVSVPEDLIAPVYGPCDGGLDYPTSVLALRPVLPLDPKTPQPTSSKHAALEVAAPSMALALMRICEALQRWGAGSGNCIAVLDVSILLILAVRLARCPTTHNTFAWISCLGSQAYTLFATFLILHGPFRRPQSPSDRDLSHGRWDTHPMRSFHRRYAYEPALIAKSGRTTSWCPH</sequence>
<dbReference type="Proteomes" id="UP001215280">
    <property type="component" value="Unassembled WGS sequence"/>
</dbReference>
<keyword evidence="2" id="KW-1133">Transmembrane helix</keyword>
<proteinExistence type="predicted"/>
<organism evidence="3 4">
    <name type="scientific">Mycena maculata</name>
    <dbReference type="NCBI Taxonomy" id="230809"/>
    <lineage>
        <taxon>Eukaryota</taxon>
        <taxon>Fungi</taxon>
        <taxon>Dikarya</taxon>
        <taxon>Basidiomycota</taxon>
        <taxon>Agaricomycotina</taxon>
        <taxon>Agaricomycetes</taxon>
        <taxon>Agaricomycetidae</taxon>
        <taxon>Agaricales</taxon>
        <taxon>Marasmiineae</taxon>
        <taxon>Mycenaceae</taxon>
        <taxon>Mycena</taxon>
    </lineage>
</organism>
<name>A0AAD7NFC8_9AGAR</name>
<dbReference type="EMBL" id="JARJLG010000051">
    <property type="protein sequence ID" value="KAJ7759765.1"/>
    <property type="molecule type" value="Genomic_DNA"/>
</dbReference>
<accession>A0AAD7NFC8</accession>
<evidence type="ECO:0000256" key="2">
    <source>
        <dbReference type="SAM" id="Phobius"/>
    </source>
</evidence>
<keyword evidence="2" id="KW-0472">Membrane</keyword>
<gene>
    <name evidence="3" type="ORF">DFH07DRAFT_442998</name>
</gene>
<feature type="transmembrane region" description="Helical" evidence="2">
    <location>
        <begin position="90"/>
        <end position="111"/>
    </location>
</feature>
<evidence type="ECO:0000256" key="1">
    <source>
        <dbReference type="SAM" id="MobiDB-lite"/>
    </source>
</evidence>
<feature type="region of interest" description="Disordered" evidence="1">
    <location>
        <begin position="1"/>
        <end position="20"/>
    </location>
</feature>
<reference evidence="3" key="1">
    <citation type="submission" date="2023-03" db="EMBL/GenBank/DDBJ databases">
        <title>Massive genome expansion in bonnet fungi (Mycena s.s.) driven by repeated elements and novel gene families across ecological guilds.</title>
        <authorList>
            <consortium name="Lawrence Berkeley National Laboratory"/>
            <person name="Harder C.B."/>
            <person name="Miyauchi S."/>
            <person name="Viragh M."/>
            <person name="Kuo A."/>
            <person name="Thoen E."/>
            <person name="Andreopoulos B."/>
            <person name="Lu D."/>
            <person name="Skrede I."/>
            <person name="Drula E."/>
            <person name="Henrissat B."/>
            <person name="Morin E."/>
            <person name="Kohler A."/>
            <person name="Barry K."/>
            <person name="LaButti K."/>
            <person name="Morin E."/>
            <person name="Salamov A."/>
            <person name="Lipzen A."/>
            <person name="Mereny Z."/>
            <person name="Hegedus B."/>
            <person name="Baldrian P."/>
            <person name="Stursova M."/>
            <person name="Weitz H."/>
            <person name="Taylor A."/>
            <person name="Grigoriev I.V."/>
            <person name="Nagy L.G."/>
            <person name="Martin F."/>
            <person name="Kauserud H."/>
        </authorList>
    </citation>
    <scope>NUCLEOTIDE SEQUENCE</scope>
    <source>
        <strain evidence="3">CBHHK188m</strain>
    </source>
</reference>
<dbReference type="AlphaFoldDB" id="A0AAD7NFC8"/>
<evidence type="ECO:0000313" key="4">
    <source>
        <dbReference type="Proteomes" id="UP001215280"/>
    </source>
</evidence>